<protein>
    <submittedName>
        <fullName evidence="2">Uncharacterized protein</fullName>
    </submittedName>
</protein>
<keyword evidence="1" id="KW-1133">Transmembrane helix</keyword>
<keyword evidence="1" id="KW-0472">Membrane</keyword>
<evidence type="ECO:0000313" key="2">
    <source>
        <dbReference type="EMBL" id="MCS0657488.1"/>
    </source>
</evidence>
<dbReference type="RefSeq" id="WP_258810630.1">
    <property type="nucleotide sequence ID" value="NZ_JANUGU010000001.1"/>
</dbReference>
<dbReference type="EMBL" id="JANUGU010000001">
    <property type="protein sequence ID" value="MCS0657488.1"/>
    <property type="molecule type" value="Genomic_DNA"/>
</dbReference>
<accession>A0ABT2CWL0</accession>
<evidence type="ECO:0000256" key="1">
    <source>
        <dbReference type="SAM" id="Phobius"/>
    </source>
</evidence>
<reference evidence="2 3" key="1">
    <citation type="submission" date="2022-08" db="EMBL/GenBank/DDBJ databases">
        <title>Reclassification of Massilia species as members of the genera Telluria, Duganella, Pseudoduganella, Mokoshia gen. nov. and Zemynaea gen. nov. using orthogonal and non-orthogonal genome-based approaches.</title>
        <authorList>
            <person name="Bowman J.P."/>
        </authorList>
    </citation>
    <scope>NUCLEOTIDE SEQUENCE [LARGE SCALE GENOMIC DNA]</scope>
    <source>
        <strain evidence="2 3">JCM 31606</strain>
    </source>
</reference>
<feature type="transmembrane region" description="Helical" evidence="1">
    <location>
        <begin position="52"/>
        <end position="74"/>
    </location>
</feature>
<name>A0ABT2CWL0_9BURK</name>
<comment type="caution">
    <text evidence="2">The sequence shown here is derived from an EMBL/GenBank/DDBJ whole genome shotgun (WGS) entry which is preliminary data.</text>
</comment>
<sequence length="123" mass="13656">MDLSLLQDPLASWGAALLVFAASVAALYGVRYLLLCRLRAIAARTETKLDDFVVTVLSSTHTLSIWVVGIYLGIRNVARGPRRHPFRRCGRVPQNTEIGHQRQPDASYKAALSRPILRVRCAT</sequence>
<keyword evidence="3" id="KW-1185">Reference proteome</keyword>
<organism evidence="2 3">
    <name type="scientific">Massilia terrae</name>
    <dbReference type="NCBI Taxonomy" id="1811224"/>
    <lineage>
        <taxon>Bacteria</taxon>
        <taxon>Pseudomonadati</taxon>
        <taxon>Pseudomonadota</taxon>
        <taxon>Betaproteobacteria</taxon>
        <taxon>Burkholderiales</taxon>
        <taxon>Oxalobacteraceae</taxon>
        <taxon>Telluria group</taxon>
        <taxon>Massilia</taxon>
    </lineage>
</organism>
<gene>
    <name evidence="2" type="ORF">NX778_05345</name>
</gene>
<dbReference type="Proteomes" id="UP001204621">
    <property type="component" value="Unassembled WGS sequence"/>
</dbReference>
<keyword evidence="1" id="KW-0812">Transmembrane</keyword>
<evidence type="ECO:0000313" key="3">
    <source>
        <dbReference type="Proteomes" id="UP001204621"/>
    </source>
</evidence>
<feature type="transmembrane region" description="Helical" evidence="1">
    <location>
        <begin position="12"/>
        <end position="31"/>
    </location>
</feature>
<proteinExistence type="predicted"/>